<evidence type="ECO:0000313" key="1">
    <source>
        <dbReference type="EMBL" id="GKV12818.1"/>
    </source>
</evidence>
<organism evidence="1 2">
    <name type="scientific">Rubroshorea leprosula</name>
    <dbReference type="NCBI Taxonomy" id="152421"/>
    <lineage>
        <taxon>Eukaryota</taxon>
        <taxon>Viridiplantae</taxon>
        <taxon>Streptophyta</taxon>
        <taxon>Embryophyta</taxon>
        <taxon>Tracheophyta</taxon>
        <taxon>Spermatophyta</taxon>
        <taxon>Magnoliopsida</taxon>
        <taxon>eudicotyledons</taxon>
        <taxon>Gunneridae</taxon>
        <taxon>Pentapetalae</taxon>
        <taxon>rosids</taxon>
        <taxon>malvids</taxon>
        <taxon>Malvales</taxon>
        <taxon>Dipterocarpaceae</taxon>
        <taxon>Rubroshorea</taxon>
    </lineage>
</organism>
<keyword evidence="2" id="KW-1185">Reference proteome</keyword>
<protein>
    <submittedName>
        <fullName evidence="1">Uncharacterized protein</fullName>
    </submittedName>
</protein>
<reference evidence="1 2" key="1">
    <citation type="journal article" date="2021" name="Commun. Biol.">
        <title>The genome of Shorea leprosula (Dipterocarpaceae) highlights the ecological relevance of drought in aseasonal tropical rainforests.</title>
        <authorList>
            <person name="Ng K.K.S."/>
            <person name="Kobayashi M.J."/>
            <person name="Fawcett J.A."/>
            <person name="Hatakeyama M."/>
            <person name="Paape T."/>
            <person name="Ng C.H."/>
            <person name="Ang C.C."/>
            <person name="Tnah L.H."/>
            <person name="Lee C.T."/>
            <person name="Nishiyama T."/>
            <person name="Sese J."/>
            <person name="O'Brien M.J."/>
            <person name="Copetti D."/>
            <person name="Mohd Noor M.I."/>
            <person name="Ong R.C."/>
            <person name="Putra M."/>
            <person name="Sireger I.Z."/>
            <person name="Indrioko S."/>
            <person name="Kosugi Y."/>
            <person name="Izuno A."/>
            <person name="Isagi Y."/>
            <person name="Lee S.L."/>
            <person name="Shimizu K.K."/>
        </authorList>
    </citation>
    <scope>NUCLEOTIDE SEQUENCE [LARGE SCALE GENOMIC DNA]</scope>
    <source>
        <strain evidence="1">214</strain>
    </source>
</reference>
<evidence type="ECO:0000313" key="2">
    <source>
        <dbReference type="Proteomes" id="UP001054252"/>
    </source>
</evidence>
<dbReference type="EMBL" id="BPVZ01000037">
    <property type="protein sequence ID" value="GKV12818.1"/>
    <property type="molecule type" value="Genomic_DNA"/>
</dbReference>
<dbReference type="Proteomes" id="UP001054252">
    <property type="component" value="Unassembled WGS sequence"/>
</dbReference>
<sequence length="48" mass="5635">MCWHETFLVARILLVNIFKSRSLAVGLSFYISQLHAYEILYSMHCLTD</sequence>
<proteinExistence type="predicted"/>
<gene>
    <name evidence="1" type="ORF">SLEP1_g23914</name>
</gene>
<accession>A0AAV5JDX4</accession>
<comment type="caution">
    <text evidence="1">The sequence shown here is derived from an EMBL/GenBank/DDBJ whole genome shotgun (WGS) entry which is preliminary data.</text>
</comment>
<dbReference type="AlphaFoldDB" id="A0AAV5JDX4"/>
<name>A0AAV5JDX4_9ROSI</name>